<evidence type="ECO:0000256" key="1">
    <source>
        <dbReference type="SAM" id="SignalP"/>
    </source>
</evidence>
<dbReference type="EMBL" id="ML119767">
    <property type="protein sequence ID" value="RPA75307.1"/>
    <property type="molecule type" value="Genomic_DNA"/>
</dbReference>
<evidence type="ECO:0000313" key="2">
    <source>
        <dbReference type="EMBL" id="RPA75307.1"/>
    </source>
</evidence>
<feature type="signal peptide" evidence="1">
    <location>
        <begin position="1"/>
        <end position="16"/>
    </location>
</feature>
<reference evidence="2 3" key="1">
    <citation type="journal article" date="2018" name="Nat. Ecol. Evol.">
        <title>Pezizomycetes genomes reveal the molecular basis of ectomycorrhizal truffle lifestyle.</title>
        <authorList>
            <person name="Murat C."/>
            <person name="Payen T."/>
            <person name="Noel B."/>
            <person name="Kuo A."/>
            <person name="Morin E."/>
            <person name="Chen J."/>
            <person name="Kohler A."/>
            <person name="Krizsan K."/>
            <person name="Balestrini R."/>
            <person name="Da Silva C."/>
            <person name="Montanini B."/>
            <person name="Hainaut M."/>
            <person name="Levati E."/>
            <person name="Barry K.W."/>
            <person name="Belfiori B."/>
            <person name="Cichocki N."/>
            <person name="Clum A."/>
            <person name="Dockter R.B."/>
            <person name="Fauchery L."/>
            <person name="Guy J."/>
            <person name="Iotti M."/>
            <person name="Le Tacon F."/>
            <person name="Lindquist E.A."/>
            <person name="Lipzen A."/>
            <person name="Malagnac F."/>
            <person name="Mello A."/>
            <person name="Molinier V."/>
            <person name="Miyauchi S."/>
            <person name="Poulain J."/>
            <person name="Riccioni C."/>
            <person name="Rubini A."/>
            <person name="Sitrit Y."/>
            <person name="Splivallo R."/>
            <person name="Traeger S."/>
            <person name="Wang M."/>
            <person name="Zifcakova L."/>
            <person name="Wipf D."/>
            <person name="Zambonelli A."/>
            <person name="Paolocci F."/>
            <person name="Nowrousian M."/>
            <person name="Ottonello S."/>
            <person name="Baldrian P."/>
            <person name="Spatafora J.W."/>
            <person name="Henrissat B."/>
            <person name="Nagy L.G."/>
            <person name="Aury J.M."/>
            <person name="Wincker P."/>
            <person name="Grigoriev I.V."/>
            <person name="Bonfante P."/>
            <person name="Martin F.M."/>
        </authorList>
    </citation>
    <scope>NUCLEOTIDE SEQUENCE [LARGE SCALE GENOMIC DNA]</scope>
    <source>
        <strain evidence="2 3">RN42</strain>
    </source>
</reference>
<protein>
    <submittedName>
        <fullName evidence="2">Uncharacterized protein</fullName>
    </submittedName>
</protein>
<keyword evidence="1" id="KW-0732">Signal</keyword>
<dbReference type="Proteomes" id="UP000275078">
    <property type="component" value="Unassembled WGS sequence"/>
</dbReference>
<organism evidence="2 3">
    <name type="scientific">Ascobolus immersus RN42</name>
    <dbReference type="NCBI Taxonomy" id="1160509"/>
    <lineage>
        <taxon>Eukaryota</taxon>
        <taxon>Fungi</taxon>
        <taxon>Dikarya</taxon>
        <taxon>Ascomycota</taxon>
        <taxon>Pezizomycotina</taxon>
        <taxon>Pezizomycetes</taxon>
        <taxon>Pezizales</taxon>
        <taxon>Ascobolaceae</taxon>
        <taxon>Ascobolus</taxon>
    </lineage>
</organism>
<gene>
    <name evidence="2" type="ORF">BJ508DRAFT_312138</name>
</gene>
<keyword evidence="3" id="KW-1185">Reference proteome</keyword>
<evidence type="ECO:0000313" key="3">
    <source>
        <dbReference type="Proteomes" id="UP000275078"/>
    </source>
</evidence>
<name>A0A3N4HPS0_ASCIM</name>
<sequence length="315" mass="35343">MYLQITLLSGISLASFDSPPCLPPVVYQRPALAYSCWSIKTGRKEARQTIEGSHFVLGLITSSDNALYTQTPFRPGFMQHSRPAQFCEMDADGLKNFLLADTYITTFLNHFLPHVKTDLLARSMGQMVQNVERKFGTWNIYALNALLREEQEDLSWSSFEGAEPEWKAVQDAHEALEADFLDEAPIYPANSRGALPALLWYETDLHHRFTDQELVHELDKADYPAHTGLFHAMREKGFDPVLWFAARRAKKQRTGVFGHPCIEVNTAAVDVPECLSAIGSYLEDLAPSMSTIASGYQKWAGISQVQGQPTAPEEE</sequence>
<proteinExistence type="predicted"/>
<dbReference type="AlphaFoldDB" id="A0A3N4HPS0"/>
<feature type="chain" id="PRO_5018070393" evidence="1">
    <location>
        <begin position="17"/>
        <end position="315"/>
    </location>
</feature>
<accession>A0A3N4HPS0</accession>